<name>A0AAW9NQJ7_9BACL</name>
<organism evidence="1 2">
    <name type="scientific">Metasolibacillus meyeri</name>
    <dbReference type="NCBI Taxonomy" id="1071052"/>
    <lineage>
        <taxon>Bacteria</taxon>
        <taxon>Bacillati</taxon>
        <taxon>Bacillota</taxon>
        <taxon>Bacilli</taxon>
        <taxon>Bacillales</taxon>
        <taxon>Caryophanaceae</taxon>
        <taxon>Metasolibacillus</taxon>
    </lineage>
</organism>
<dbReference type="RefSeq" id="WP_326123088.1">
    <property type="nucleotide sequence ID" value="NZ_JARSFG010000012.1"/>
</dbReference>
<sequence>MNWKNIKIAHIDCIEKCVAEFEITALKFFSEVCEDGIIHYGAFKVKIYERQSIHENGFTGVTNLRLADPLNKGGYEGGIGFGTSIEQALESTICNFTDNIKAYHAKKKTGLSKDDFVLLNYDEF</sequence>
<keyword evidence="2" id="KW-1185">Reference proteome</keyword>
<accession>A0AAW9NQJ7</accession>
<evidence type="ECO:0000313" key="2">
    <source>
        <dbReference type="Proteomes" id="UP001344888"/>
    </source>
</evidence>
<evidence type="ECO:0000313" key="1">
    <source>
        <dbReference type="EMBL" id="MEC1178602.1"/>
    </source>
</evidence>
<protein>
    <submittedName>
        <fullName evidence="1">Uncharacterized protein</fullName>
    </submittedName>
</protein>
<dbReference type="Proteomes" id="UP001344888">
    <property type="component" value="Unassembled WGS sequence"/>
</dbReference>
<proteinExistence type="predicted"/>
<dbReference type="EMBL" id="JARSFG010000012">
    <property type="protein sequence ID" value="MEC1178602.1"/>
    <property type="molecule type" value="Genomic_DNA"/>
</dbReference>
<comment type="caution">
    <text evidence="1">The sequence shown here is derived from an EMBL/GenBank/DDBJ whole genome shotgun (WGS) entry which is preliminary data.</text>
</comment>
<gene>
    <name evidence="1" type="ORF">P9B03_08920</name>
</gene>
<reference evidence="1 2" key="1">
    <citation type="submission" date="2023-03" db="EMBL/GenBank/DDBJ databases">
        <title>Bacillus Genome Sequencing.</title>
        <authorList>
            <person name="Dunlap C."/>
        </authorList>
    </citation>
    <scope>NUCLEOTIDE SEQUENCE [LARGE SCALE GENOMIC DNA]</scope>
    <source>
        <strain evidence="1 2">B-59205</strain>
    </source>
</reference>
<dbReference type="AlphaFoldDB" id="A0AAW9NQJ7"/>